<dbReference type="InterPro" id="IPR000640">
    <property type="entry name" value="EFG_V-like"/>
</dbReference>
<protein>
    <recommendedName>
        <fullName evidence="2">116 kDa U5 small nuclear ribonucleoprotein component</fullName>
    </recommendedName>
    <alternativeName>
        <fullName evidence="9">U5 snRNP-specific protein, 116 kDa</fullName>
    </alternativeName>
</protein>
<dbReference type="Pfam" id="PF14492">
    <property type="entry name" value="EFG_III"/>
    <property type="match status" value="1"/>
</dbReference>
<keyword evidence="14" id="KW-1185">Reference proteome</keyword>
<dbReference type="InterPro" id="IPR020568">
    <property type="entry name" value="Ribosomal_Su5_D2-typ_SF"/>
</dbReference>
<comment type="subcellular location">
    <subcellularLocation>
        <location evidence="1">Nucleus</location>
    </subcellularLocation>
</comment>
<dbReference type="GO" id="GO:0003924">
    <property type="term" value="F:GTPase activity"/>
    <property type="evidence" value="ECO:0007669"/>
    <property type="project" value="EnsemblFungi"/>
</dbReference>
<evidence type="ECO:0000256" key="7">
    <source>
        <dbReference type="ARBA" id="ARBA00023187"/>
    </source>
</evidence>
<evidence type="ECO:0000313" key="13">
    <source>
        <dbReference type="EMBL" id="CCH60373.1"/>
    </source>
</evidence>
<dbReference type="EMBL" id="HE806318">
    <property type="protein sequence ID" value="CCH60373.1"/>
    <property type="molecule type" value="Genomic_DNA"/>
</dbReference>
<dbReference type="Gene3D" id="2.40.30.10">
    <property type="entry name" value="Translation factors"/>
    <property type="match status" value="1"/>
</dbReference>
<dbReference type="Gene3D" id="3.30.70.240">
    <property type="match status" value="1"/>
</dbReference>
<name>I2H1X1_HENB6</name>
<dbReference type="PRINTS" id="PR00315">
    <property type="entry name" value="ELONGATNFCT"/>
</dbReference>
<keyword evidence="5" id="KW-0547">Nucleotide-binding</keyword>
<dbReference type="GO" id="GO:0071007">
    <property type="term" value="C:U2-type catalytic step 2 spliceosome"/>
    <property type="evidence" value="ECO:0007669"/>
    <property type="project" value="TreeGrafter"/>
</dbReference>
<dbReference type="PANTHER" id="PTHR42908:SF6">
    <property type="entry name" value="116 KDA U5 SMALL NUCLEAR RIBONUCLEOPROTEIN COMPONENT"/>
    <property type="match status" value="1"/>
</dbReference>
<dbReference type="GO" id="GO:0005682">
    <property type="term" value="C:U5 snRNP"/>
    <property type="evidence" value="ECO:0007669"/>
    <property type="project" value="EnsemblFungi"/>
</dbReference>
<dbReference type="AlphaFoldDB" id="I2H1X1"/>
<feature type="compositionally biased region" description="Acidic residues" evidence="11">
    <location>
        <begin position="18"/>
        <end position="28"/>
    </location>
</feature>
<dbReference type="GO" id="GO:0005829">
    <property type="term" value="C:cytosol"/>
    <property type="evidence" value="ECO:0007669"/>
    <property type="project" value="TreeGrafter"/>
</dbReference>
<dbReference type="GO" id="GO:0000349">
    <property type="term" value="P:generation of catalytic spliceosome for first transesterification step"/>
    <property type="evidence" value="ECO:0007669"/>
    <property type="project" value="EnsemblFungi"/>
</dbReference>
<organism evidence="13 14">
    <name type="scientific">Henningerozyma blattae (strain ATCC 34711 / CBS 6284 / DSM 70876 / NBRC 10599 / NRRL Y-10934 / UCD 77-7)</name>
    <name type="common">Yeast</name>
    <name type="synonym">Tetrapisispora blattae</name>
    <dbReference type="NCBI Taxonomy" id="1071380"/>
    <lineage>
        <taxon>Eukaryota</taxon>
        <taxon>Fungi</taxon>
        <taxon>Dikarya</taxon>
        <taxon>Ascomycota</taxon>
        <taxon>Saccharomycotina</taxon>
        <taxon>Saccharomycetes</taxon>
        <taxon>Saccharomycetales</taxon>
        <taxon>Saccharomycetaceae</taxon>
        <taxon>Henningerozyma</taxon>
    </lineage>
</organism>
<evidence type="ECO:0000256" key="3">
    <source>
        <dbReference type="ARBA" id="ARBA00022664"/>
    </source>
</evidence>
<dbReference type="Pfam" id="PF00009">
    <property type="entry name" value="GTP_EFTU"/>
    <property type="match status" value="1"/>
</dbReference>
<gene>
    <name evidence="13" type="primary">TBLA0C05750</name>
    <name evidence="13" type="ORF">TBLA_0C05750</name>
</gene>
<evidence type="ECO:0000256" key="1">
    <source>
        <dbReference type="ARBA" id="ARBA00004123"/>
    </source>
</evidence>
<keyword evidence="7" id="KW-0508">mRNA splicing</keyword>
<keyword evidence="6" id="KW-0342">GTP-binding</keyword>
<dbReference type="OrthoDB" id="364892at2759"/>
<dbReference type="GO" id="GO:0046540">
    <property type="term" value="C:U4/U6 x U5 tri-snRNP complex"/>
    <property type="evidence" value="ECO:0007669"/>
    <property type="project" value="EnsemblFungi"/>
</dbReference>
<dbReference type="FunCoup" id="I2H1X1">
    <property type="interactions" value="309"/>
</dbReference>
<dbReference type="GO" id="GO:0030623">
    <property type="term" value="F:U5 snRNA binding"/>
    <property type="evidence" value="ECO:0007669"/>
    <property type="project" value="EnsemblFungi"/>
</dbReference>
<accession>I2H1X1</accession>
<evidence type="ECO:0000256" key="2">
    <source>
        <dbReference type="ARBA" id="ARBA00018774"/>
    </source>
</evidence>
<dbReference type="GO" id="GO:0000244">
    <property type="term" value="P:spliceosomal tri-snRNP complex assembly"/>
    <property type="evidence" value="ECO:0007669"/>
    <property type="project" value="EnsemblFungi"/>
</dbReference>
<dbReference type="PANTHER" id="PTHR42908">
    <property type="entry name" value="TRANSLATION ELONGATION FACTOR-RELATED"/>
    <property type="match status" value="1"/>
</dbReference>
<dbReference type="InterPro" id="IPR035647">
    <property type="entry name" value="EFG_III/V"/>
</dbReference>
<dbReference type="InterPro" id="IPR009000">
    <property type="entry name" value="Transl_B-barrel_sf"/>
</dbReference>
<dbReference type="GO" id="GO:0000388">
    <property type="term" value="P:spliceosome conformational change to release U4 (or U4atac) and U1 (or U11)"/>
    <property type="evidence" value="ECO:0007669"/>
    <property type="project" value="EnsemblFungi"/>
</dbReference>
<evidence type="ECO:0000256" key="11">
    <source>
        <dbReference type="SAM" id="MobiDB-lite"/>
    </source>
</evidence>
<evidence type="ECO:0000256" key="8">
    <source>
        <dbReference type="ARBA" id="ARBA00023242"/>
    </source>
</evidence>
<evidence type="ECO:0000256" key="10">
    <source>
        <dbReference type="ARBA" id="ARBA00045974"/>
    </source>
</evidence>
<dbReference type="FunFam" id="3.30.70.870:FF:000002">
    <property type="entry name" value="Translation elongation factor 2"/>
    <property type="match status" value="1"/>
</dbReference>
<keyword evidence="8" id="KW-0539">Nucleus</keyword>
<keyword evidence="4" id="KW-0747">Spliceosome</keyword>
<dbReference type="InterPro" id="IPR041095">
    <property type="entry name" value="EFG_II"/>
</dbReference>
<feature type="domain" description="Tr-type G" evidence="12">
    <location>
        <begin position="131"/>
        <end position="340"/>
    </location>
</feature>
<evidence type="ECO:0000256" key="5">
    <source>
        <dbReference type="ARBA" id="ARBA00022741"/>
    </source>
</evidence>
<dbReference type="Proteomes" id="UP000002866">
    <property type="component" value="Chromosome 3"/>
</dbReference>
<reference evidence="13 14" key="1">
    <citation type="journal article" date="2011" name="Proc. Natl. Acad. Sci. U.S.A.">
        <title>Evolutionary erosion of yeast sex chromosomes by mating-type switching accidents.</title>
        <authorList>
            <person name="Gordon J.L."/>
            <person name="Armisen D."/>
            <person name="Proux-Wera E."/>
            <person name="Oheigeartaigh S.S."/>
            <person name="Byrne K.P."/>
            <person name="Wolfe K.H."/>
        </authorList>
    </citation>
    <scope>NUCLEOTIDE SEQUENCE [LARGE SCALE GENOMIC DNA]</scope>
    <source>
        <strain evidence="14">ATCC 34711 / CBS 6284 / DSM 70876 / NBRC 10599 / NRRL Y-10934 / UCD 77-7</strain>
    </source>
</reference>
<dbReference type="KEGG" id="tbl:TBLA_0C05750"/>
<dbReference type="RefSeq" id="XP_004179892.1">
    <property type="nucleotide sequence ID" value="XM_004179844.1"/>
</dbReference>
<keyword evidence="3" id="KW-0507">mRNA processing</keyword>
<dbReference type="Gene3D" id="3.40.50.300">
    <property type="entry name" value="P-loop containing nucleotide triphosphate hydrolases"/>
    <property type="match status" value="1"/>
</dbReference>
<dbReference type="InterPro" id="IPR005517">
    <property type="entry name" value="Transl_elong_EFG/EF2_IV"/>
</dbReference>
<dbReference type="InterPro" id="IPR014721">
    <property type="entry name" value="Ribsml_uS5_D2-typ_fold_subgr"/>
</dbReference>
<dbReference type="InParanoid" id="I2H1X1"/>
<dbReference type="GO" id="GO:0000974">
    <property type="term" value="C:Prp19 complex"/>
    <property type="evidence" value="ECO:0007669"/>
    <property type="project" value="EnsemblFungi"/>
</dbReference>
<dbReference type="InterPro" id="IPR031950">
    <property type="entry name" value="EFTUD2_N"/>
</dbReference>
<dbReference type="SUPFAM" id="SSF50447">
    <property type="entry name" value="Translation proteins"/>
    <property type="match status" value="1"/>
</dbReference>
<dbReference type="Pfam" id="PF16004">
    <property type="entry name" value="EFTUD2"/>
    <property type="match status" value="1"/>
</dbReference>
<feature type="region of interest" description="Disordered" evidence="11">
    <location>
        <begin position="1"/>
        <end position="51"/>
    </location>
</feature>
<dbReference type="OMA" id="YIFRPIR"/>
<dbReference type="InterPro" id="IPR000795">
    <property type="entry name" value="T_Tr_GTP-bd_dom"/>
</dbReference>
<dbReference type="SMART" id="SM00889">
    <property type="entry name" value="EFG_IV"/>
    <property type="match status" value="1"/>
</dbReference>
<dbReference type="SUPFAM" id="SSF54211">
    <property type="entry name" value="Ribosomal protein S5 domain 2-like"/>
    <property type="match status" value="1"/>
</dbReference>
<dbReference type="InterPro" id="IPR027417">
    <property type="entry name" value="P-loop_NTPase"/>
</dbReference>
<dbReference type="HOGENOM" id="CLU_002794_11_2_1"/>
<dbReference type="PROSITE" id="PS51722">
    <property type="entry name" value="G_TR_2"/>
    <property type="match status" value="1"/>
</dbReference>
<dbReference type="SMART" id="SM00838">
    <property type="entry name" value="EFG_C"/>
    <property type="match status" value="1"/>
</dbReference>
<dbReference type="Gene3D" id="3.90.1430.10">
    <property type="entry name" value="Yeast translation eEF2 (G' domain)"/>
    <property type="match status" value="1"/>
</dbReference>
<dbReference type="Pfam" id="PF03764">
    <property type="entry name" value="EFG_IV"/>
    <property type="match status" value="1"/>
</dbReference>
<evidence type="ECO:0000256" key="6">
    <source>
        <dbReference type="ARBA" id="ARBA00023134"/>
    </source>
</evidence>
<evidence type="ECO:0000256" key="4">
    <source>
        <dbReference type="ARBA" id="ARBA00022728"/>
    </source>
</evidence>
<dbReference type="Pfam" id="PF00679">
    <property type="entry name" value="EFG_C"/>
    <property type="match status" value="1"/>
</dbReference>
<dbReference type="SUPFAM" id="SSF52540">
    <property type="entry name" value="P-loop containing nucleoside triphosphate hydrolases"/>
    <property type="match status" value="1"/>
</dbReference>
<proteinExistence type="predicted"/>
<dbReference type="STRING" id="1071380.I2H1X1"/>
<dbReference type="FunFam" id="3.30.70.240:FF:000022">
    <property type="entry name" value="U5 snRNP-specific protein"/>
    <property type="match status" value="1"/>
</dbReference>
<evidence type="ECO:0000256" key="9">
    <source>
        <dbReference type="ARBA" id="ARBA00031432"/>
    </source>
</evidence>
<comment type="function">
    <text evidence="10">Required for pre-mRNA splicing as component of the spliceosome, including pre-catalytic, catalytic and post-catalytic spliceosomal complexes. Component of the U5 snRNP and the U4/U6-U5 tri-snRNP complex, a building block of the spliceosome. As a component of the minor spliceosome, involved in the splicing of U12-type introns in pre-mRNAs.</text>
</comment>
<dbReference type="eggNOG" id="KOG0468">
    <property type="taxonomic scope" value="Eukaryota"/>
</dbReference>
<dbReference type="GO" id="GO:0005525">
    <property type="term" value="F:GTP binding"/>
    <property type="evidence" value="ECO:0007669"/>
    <property type="project" value="UniProtKB-KW"/>
</dbReference>
<dbReference type="Gene3D" id="3.30.70.870">
    <property type="entry name" value="Elongation Factor G (Translational Gtpase), domain 3"/>
    <property type="match status" value="1"/>
</dbReference>
<evidence type="ECO:0000313" key="14">
    <source>
        <dbReference type="Proteomes" id="UP000002866"/>
    </source>
</evidence>
<dbReference type="GeneID" id="14495353"/>
<dbReference type="Gene3D" id="3.30.230.10">
    <property type="match status" value="1"/>
</dbReference>
<sequence>MDEDLYDEFGNLIGQDAFDSDSASDLEETERHFNQSQESSDKEFDDDGNYLDNEIENSKALVSGALGTVYDSDVEVLSESEDRQSKDQPIVEPINDVNAHLKHLVYTRSNNDIPKMRYDPEYFLGTLHAPERVRNISVVGPLHSGKTSLVDLLVLDAFKKIPNMSKNVKLGWKPLKYTDNTKLEIDRGISTKLNGISFLATDLNDKSFALNILDTPGHVDFIDEMAVGISACDLAIICIDAVEGFTSIVAKLFDECKNRRKMGVLFVINKIDRLILEMRLPPNEAYLKMKQIVDEINEMSTDIEYCPTKNNVLFASTKLGFTFSIKEFVQYYYSSKLPAEKSQGFCQRLWGDIYFEKGKFSSRRNNSKTPTFVEFILIPLYKIFTNTLANERSTLASLMKSNFNIHLGESDLTLDPQPLLRNILRQIFRSQQGLVDSLVNFDNNLIIDNKLNLSITHKINKTETALLAHALKNIDYGGEEWSLVRIYRGSITKGMKIRVTDSSMVPTNHNDFATNNNLQKQEFDTESILDESTESVVTDIVLLGGRFTTPVSEAFENQIVLIKGIYSSFIKSATITSVQEIRIPLFFPINYISDSVFKVVIEPYNPKELPKLLDGLNKVSKYYPGIKIKIEESGEHIIVGNGELYLDCVLYDLRNNYANMEIKISMPLTIFSESCSSESFASIPVKSSNNMIEISIGVEPLPLNLIKDLSENNISDEELNSNKRQMSKLLRTKYDWDSLEARNVWTFNNCNAFIDDTLEDETDKDKINTYKKQIIQGFHWAIREGPLAEEPIYGVKFKLLKLMIDDESQDTALISTQIIPLIRKACYVGLLTGKPTVLEPIYEVQVITKSNLIPIVEEVIRKRRGGRIYRNNNIGGSPLSEIKAQIPVIDSIGFEVDLRLATRGGAMCQLHFWNKIWREVPGNVMDKDAPIPKLKPAPYNSLARDFVMKTRRRKGLTNGGFMSNDGPTLESYIASDLYEQLVEGELV</sequence>
<evidence type="ECO:0000259" key="12">
    <source>
        <dbReference type="PROSITE" id="PS51722"/>
    </source>
</evidence>
<dbReference type="SUPFAM" id="SSF54980">
    <property type="entry name" value="EF-G C-terminal domain-like"/>
    <property type="match status" value="2"/>
</dbReference>